<dbReference type="GO" id="GO:0022857">
    <property type="term" value="F:transmembrane transporter activity"/>
    <property type="evidence" value="ECO:0007669"/>
    <property type="project" value="InterPro"/>
</dbReference>
<evidence type="ECO:0008006" key="5">
    <source>
        <dbReference type="Google" id="ProtNLM"/>
    </source>
</evidence>
<feature type="transmembrane region" description="Helical" evidence="2">
    <location>
        <begin position="304"/>
        <end position="324"/>
    </location>
</feature>
<name>A0A2N5TI25_9BASI</name>
<organism evidence="3 4">
    <name type="scientific">Puccinia coronata f. sp. avenae</name>
    <dbReference type="NCBI Taxonomy" id="200324"/>
    <lineage>
        <taxon>Eukaryota</taxon>
        <taxon>Fungi</taxon>
        <taxon>Dikarya</taxon>
        <taxon>Basidiomycota</taxon>
        <taxon>Pucciniomycotina</taxon>
        <taxon>Pucciniomycetes</taxon>
        <taxon>Pucciniales</taxon>
        <taxon>Pucciniaceae</taxon>
        <taxon>Puccinia</taxon>
    </lineage>
</organism>
<proteinExistence type="predicted"/>
<feature type="transmembrane region" description="Helical" evidence="2">
    <location>
        <begin position="242"/>
        <end position="263"/>
    </location>
</feature>
<feature type="transmembrane region" description="Helical" evidence="2">
    <location>
        <begin position="201"/>
        <end position="222"/>
    </location>
</feature>
<dbReference type="InterPro" id="IPR011701">
    <property type="entry name" value="MFS"/>
</dbReference>
<feature type="transmembrane region" description="Helical" evidence="2">
    <location>
        <begin position="514"/>
        <end position="534"/>
    </location>
</feature>
<feature type="transmembrane region" description="Helical" evidence="2">
    <location>
        <begin position="35"/>
        <end position="64"/>
    </location>
</feature>
<reference evidence="3 4" key="1">
    <citation type="submission" date="2017-11" db="EMBL/GenBank/DDBJ databases">
        <title>De novo assembly and phasing of dikaryotic genomes from two isolates of Puccinia coronata f. sp. avenae, the causal agent of oat crown rust.</title>
        <authorList>
            <person name="Miller M.E."/>
            <person name="Zhang Y."/>
            <person name="Omidvar V."/>
            <person name="Sperschneider J."/>
            <person name="Schwessinger B."/>
            <person name="Raley C."/>
            <person name="Palmer J.M."/>
            <person name="Garnica D."/>
            <person name="Upadhyaya N."/>
            <person name="Rathjen J."/>
            <person name="Taylor J.M."/>
            <person name="Park R.F."/>
            <person name="Dodds P.N."/>
            <person name="Hirsch C.D."/>
            <person name="Kianian S.F."/>
            <person name="Figueroa M."/>
        </authorList>
    </citation>
    <scope>NUCLEOTIDE SEQUENCE [LARGE SCALE GENOMIC DNA]</scope>
    <source>
        <strain evidence="3">12SD80</strain>
    </source>
</reference>
<protein>
    <recommendedName>
        <fullName evidence="5">Major facilitator superfamily (MFS) profile domain-containing protein</fullName>
    </recommendedName>
</protein>
<dbReference type="InterPro" id="IPR036259">
    <property type="entry name" value="MFS_trans_sf"/>
</dbReference>
<gene>
    <name evidence="3" type="ORF">PCASD_25995</name>
</gene>
<dbReference type="Gene3D" id="1.20.1250.20">
    <property type="entry name" value="MFS general substrate transporter like domains"/>
    <property type="match status" value="2"/>
</dbReference>
<evidence type="ECO:0000313" key="4">
    <source>
        <dbReference type="Proteomes" id="UP000235392"/>
    </source>
</evidence>
<dbReference type="Proteomes" id="UP000235392">
    <property type="component" value="Unassembled WGS sequence"/>
</dbReference>
<feature type="transmembrane region" description="Helical" evidence="2">
    <location>
        <begin position="391"/>
        <end position="409"/>
    </location>
</feature>
<dbReference type="EMBL" id="PGCI01000563">
    <property type="protein sequence ID" value="PLW25162.1"/>
    <property type="molecule type" value="Genomic_DNA"/>
</dbReference>
<keyword evidence="2" id="KW-0472">Membrane</keyword>
<feature type="transmembrane region" description="Helical" evidence="2">
    <location>
        <begin position="485"/>
        <end position="508"/>
    </location>
</feature>
<feature type="transmembrane region" description="Helical" evidence="2">
    <location>
        <begin position="134"/>
        <end position="156"/>
    </location>
</feature>
<evidence type="ECO:0000256" key="2">
    <source>
        <dbReference type="SAM" id="Phobius"/>
    </source>
</evidence>
<feature type="transmembrane region" description="Helical" evidence="2">
    <location>
        <begin position="415"/>
        <end position="439"/>
    </location>
</feature>
<keyword evidence="2" id="KW-0812">Transmembrane</keyword>
<dbReference type="PANTHER" id="PTHR23524">
    <property type="entry name" value="TRANSPORTER, PUTATIVE (AFU_ORTHOLOGUE AFUA_8G04850)-RELATED"/>
    <property type="match status" value="1"/>
</dbReference>
<sequence length="539" mass="57354">MASDPSHDRDEAEPGRPSALFRRLGLAPDVRPTNVVAYLGSSLVSVSSLVFISASTSFVLSAVIHLPVDRLGRTNGALILLDELVALPAVLVWGRLADIYGYRAITVIGHLAVAIALSIYIQSRAEYQLFLSRMFLSIGLAALTTMLSTILASMTASRVPDPLPAMCEEPVESADERTDLIPRIKKRSLIISQRSSRLSGLIGLTSGLGALFGVFVLLRLPAYFASWSHAPPRQALEGAVRASFYVASTIAFTTSILMIFGLCRRGERVWPAKLASSSGSTHWKESIQALTLGFKLIKKHRHLLVAYAAGFAARATTIGVTAYVPVFVNQYYTSTGQCQLERPDAPPEEVKKGCHAAFALASALTGTVQLSALLLSPVVGWLAAIYPQPRILAVSNMLSAVGFIGFGLLPRPTHMLAWPLCVLLGLTQITGVVVSLSLCASCRWQLFHSPSARARPTESAPLIMGHHPYAALSDRAAPWHDISGAIAGVYSLAGGIGILAGSFGGILSDWAPPLPFFLTAGIASLAAFVCVLAGHPVDI</sequence>
<comment type="caution">
    <text evidence="3">The sequence shown here is derived from an EMBL/GenBank/DDBJ whole genome shotgun (WGS) entry which is preliminary data.</text>
</comment>
<dbReference type="AlphaFoldDB" id="A0A2N5TI25"/>
<dbReference type="GO" id="GO:0016020">
    <property type="term" value="C:membrane"/>
    <property type="evidence" value="ECO:0007669"/>
    <property type="project" value="UniProtKB-SubCell"/>
</dbReference>
<accession>A0A2N5TI25</accession>
<dbReference type="Pfam" id="PF07690">
    <property type="entry name" value="MFS_1"/>
    <property type="match status" value="1"/>
</dbReference>
<feature type="transmembrane region" description="Helical" evidence="2">
    <location>
        <begin position="100"/>
        <end position="122"/>
    </location>
</feature>
<feature type="transmembrane region" description="Helical" evidence="2">
    <location>
        <begin position="356"/>
        <end position="384"/>
    </location>
</feature>
<evidence type="ECO:0000313" key="3">
    <source>
        <dbReference type="EMBL" id="PLW25162.1"/>
    </source>
</evidence>
<dbReference type="SUPFAM" id="SSF103473">
    <property type="entry name" value="MFS general substrate transporter"/>
    <property type="match status" value="2"/>
</dbReference>
<comment type="subcellular location">
    <subcellularLocation>
        <location evidence="1">Membrane</location>
        <topology evidence="1">Multi-pass membrane protein</topology>
    </subcellularLocation>
</comment>
<dbReference type="PANTHER" id="PTHR23524:SF1">
    <property type="entry name" value="MRH DOMAIN-CONTAINING PROTEIN-RELATED"/>
    <property type="match status" value="1"/>
</dbReference>
<evidence type="ECO:0000256" key="1">
    <source>
        <dbReference type="ARBA" id="ARBA00004141"/>
    </source>
</evidence>
<keyword evidence="2" id="KW-1133">Transmembrane helix</keyword>